<evidence type="ECO:0000313" key="2">
    <source>
        <dbReference type="EMBL" id="THU95486.1"/>
    </source>
</evidence>
<dbReference type="PANTHER" id="PTHR11786">
    <property type="entry name" value="N-HYDROXYARYLAMINE O-ACETYLTRANSFERASE"/>
    <property type="match status" value="1"/>
</dbReference>
<dbReference type="EMBL" id="ML179198">
    <property type="protein sequence ID" value="THU95486.1"/>
    <property type="molecule type" value="Genomic_DNA"/>
</dbReference>
<dbReference type="OrthoDB" id="10260017at2759"/>
<dbReference type="SUPFAM" id="SSF54001">
    <property type="entry name" value="Cysteine proteinases"/>
    <property type="match status" value="1"/>
</dbReference>
<dbReference type="InterPro" id="IPR038765">
    <property type="entry name" value="Papain-like_cys_pep_sf"/>
</dbReference>
<dbReference type="InterPro" id="IPR001447">
    <property type="entry name" value="Arylamine_N-AcTrfase"/>
</dbReference>
<proteinExistence type="inferred from homology"/>
<name>A0A4S8M0D9_DENBC</name>
<reference evidence="2 3" key="1">
    <citation type="journal article" date="2019" name="Nat. Ecol. Evol.">
        <title>Megaphylogeny resolves global patterns of mushroom evolution.</title>
        <authorList>
            <person name="Varga T."/>
            <person name="Krizsan K."/>
            <person name="Foldi C."/>
            <person name="Dima B."/>
            <person name="Sanchez-Garcia M."/>
            <person name="Sanchez-Ramirez S."/>
            <person name="Szollosi G.J."/>
            <person name="Szarkandi J.G."/>
            <person name="Papp V."/>
            <person name="Albert L."/>
            <person name="Andreopoulos W."/>
            <person name="Angelini C."/>
            <person name="Antonin V."/>
            <person name="Barry K.W."/>
            <person name="Bougher N.L."/>
            <person name="Buchanan P."/>
            <person name="Buyck B."/>
            <person name="Bense V."/>
            <person name="Catcheside P."/>
            <person name="Chovatia M."/>
            <person name="Cooper J."/>
            <person name="Damon W."/>
            <person name="Desjardin D."/>
            <person name="Finy P."/>
            <person name="Geml J."/>
            <person name="Haridas S."/>
            <person name="Hughes K."/>
            <person name="Justo A."/>
            <person name="Karasinski D."/>
            <person name="Kautmanova I."/>
            <person name="Kiss B."/>
            <person name="Kocsube S."/>
            <person name="Kotiranta H."/>
            <person name="LaButti K.M."/>
            <person name="Lechner B.E."/>
            <person name="Liimatainen K."/>
            <person name="Lipzen A."/>
            <person name="Lukacs Z."/>
            <person name="Mihaltcheva S."/>
            <person name="Morgado L.N."/>
            <person name="Niskanen T."/>
            <person name="Noordeloos M.E."/>
            <person name="Ohm R.A."/>
            <person name="Ortiz-Santana B."/>
            <person name="Ovrebo C."/>
            <person name="Racz N."/>
            <person name="Riley R."/>
            <person name="Savchenko A."/>
            <person name="Shiryaev A."/>
            <person name="Soop K."/>
            <person name="Spirin V."/>
            <person name="Szebenyi C."/>
            <person name="Tomsovsky M."/>
            <person name="Tulloss R.E."/>
            <person name="Uehling J."/>
            <person name="Grigoriev I.V."/>
            <person name="Vagvolgyi C."/>
            <person name="Papp T."/>
            <person name="Martin F.M."/>
            <person name="Miettinen O."/>
            <person name="Hibbett D.S."/>
            <person name="Nagy L.G."/>
        </authorList>
    </citation>
    <scope>NUCLEOTIDE SEQUENCE [LARGE SCALE GENOMIC DNA]</scope>
    <source>
        <strain evidence="2 3">CBS 962.96</strain>
    </source>
</reference>
<dbReference type="Proteomes" id="UP000297245">
    <property type="component" value="Unassembled WGS sequence"/>
</dbReference>
<evidence type="ECO:0000313" key="3">
    <source>
        <dbReference type="Proteomes" id="UP000297245"/>
    </source>
</evidence>
<dbReference type="Gene3D" id="3.30.2140.20">
    <property type="match status" value="1"/>
</dbReference>
<dbReference type="GO" id="GO:0016407">
    <property type="term" value="F:acetyltransferase activity"/>
    <property type="evidence" value="ECO:0007669"/>
    <property type="project" value="InterPro"/>
</dbReference>
<dbReference type="AlphaFoldDB" id="A0A4S8M0D9"/>
<dbReference type="InterPro" id="IPR053710">
    <property type="entry name" value="Arylamine_NAT_domain_sf"/>
</dbReference>
<organism evidence="2 3">
    <name type="scientific">Dendrothele bispora (strain CBS 962.96)</name>
    <dbReference type="NCBI Taxonomy" id="1314807"/>
    <lineage>
        <taxon>Eukaryota</taxon>
        <taxon>Fungi</taxon>
        <taxon>Dikarya</taxon>
        <taxon>Basidiomycota</taxon>
        <taxon>Agaricomycotina</taxon>
        <taxon>Agaricomycetes</taxon>
        <taxon>Agaricomycetidae</taxon>
        <taxon>Agaricales</taxon>
        <taxon>Agaricales incertae sedis</taxon>
        <taxon>Dendrothele</taxon>
    </lineage>
</organism>
<sequence>MARGTLHDGAFIKHMPSPFSKTQVIQWLEAIQFYDAKSNLKDERGRDKDSERELPPATLENLTILTRLHLVAFPFEATPIHYSRSHCMDVSPEGLFQRLVVQRAGGSYCYGLNGLLFGMLRGLGYRAYAGQARCNGNSSPEGPPEYLQTTHMVIFVQPFPESNLTYIVDDGFGGGGLTRPILLSDDEDNIVIGTTSSEKQRLRKASLPQASLEDPAWTFEVKHEKPGQNPSNAPWKVVYSFSETEYFQCDFEAMSYFVSTHPPYPDSPFSTLRDVMILKKYFWIDDKVDVEKRDIGTFTFYDKTLRKHVGQDKEDRTVSTEEERIALIKDIFNIQIDTDAIENIRGRKVALG</sequence>
<keyword evidence="3" id="KW-1185">Reference proteome</keyword>
<evidence type="ECO:0000256" key="1">
    <source>
        <dbReference type="ARBA" id="ARBA00006547"/>
    </source>
</evidence>
<dbReference type="Pfam" id="PF00797">
    <property type="entry name" value="Acetyltransf_2"/>
    <property type="match status" value="1"/>
</dbReference>
<comment type="similarity">
    <text evidence="1">Belongs to the arylamine N-acetyltransferase family.</text>
</comment>
<gene>
    <name evidence="2" type="ORF">K435DRAFT_723544</name>
</gene>
<accession>A0A4S8M0D9</accession>
<protein>
    <submittedName>
        <fullName evidence="2">Cysteine proteinase</fullName>
    </submittedName>
</protein>
<dbReference type="PANTHER" id="PTHR11786:SF0">
    <property type="entry name" value="ARYLAMINE N-ACETYLTRANSFERASE 4-RELATED"/>
    <property type="match status" value="1"/>
</dbReference>